<evidence type="ECO:0000256" key="1">
    <source>
        <dbReference type="SAM" id="MobiDB-lite"/>
    </source>
</evidence>
<gene>
    <name evidence="2" type="ORF">tloyanaT_05550</name>
</gene>
<feature type="region of interest" description="Disordered" evidence="1">
    <location>
        <begin position="607"/>
        <end position="661"/>
    </location>
</feature>
<comment type="caution">
    <text evidence="2">The sequence shown here is derived from an EMBL/GenBank/DDBJ whole genome shotgun (WGS) entry which is preliminary data.</text>
</comment>
<protein>
    <submittedName>
        <fullName evidence="2">Transposase</fullName>
    </submittedName>
</protein>
<dbReference type="Proteomes" id="UP001157134">
    <property type="component" value="Unassembled WGS sequence"/>
</dbReference>
<evidence type="ECO:0000313" key="2">
    <source>
        <dbReference type="EMBL" id="GLX84303.1"/>
    </source>
</evidence>
<dbReference type="Gene3D" id="3.30.420.10">
    <property type="entry name" value="Ribonuclease H-like superfamily/Ribonuclease H"/>
    <property type="match status" value="1"/>
</dbReference>
<dbReference type="SUPFAM" id="SSF53098">
    <property type="entry name" value="Ribonuclease H-like"/>
    <property type="match status" value="1"/>
</dbReference>
<dbReference type="InterPro" id="IPR012337">
    <property type="entry name" value="RNaseH-like_sf"/>
</dbReference>
<organism evidence="2 3">
    <name type="scientific">Thalassotalea loyana</name>
    <dbReference type="NCBI Taxonomy" id="280483"/>
    <lineage>
        <taxon>Bacteria</taxon>
        <taxon>Pseudomonadati</taxon>
        <taxon>Pseudomonadota</taxon>
        <taxon>Gammaproteobacteria</taxon>
        <taxon>Alteromonadales</taxon>
        <taxon>Colwelliaceae</taxon>
        <taxon>Thalassotalea</taxon>
    </lineage>
</organism>
<dbReference type="EMBL" id="BSSV01000001">
    <property type="protein sequence ID" value="GLX84303.1"/>
    <property type="molecule type" value="Genomic_DNA"/>
</dbReference>
<sequence length="661" mass="76053">MAFKLNVGDFVVKDKRQYEVISIEGSSIEIKDSFSSVEVELSYSELSNLIFRGEAKVVNSDEKIERVSGDSARDFSSYPESLKKVALYRWKFVNKVKEKKISKYTAKWLDPVIKEVVDEFAVKPTTWRTLERWIKRHKVMGMRGLIPQNEQKGNSESRVPEKTDEYITEALLKLNKSERISFRTAHTKFKDAIIIYNSTRPPEEHIPIISYQAFIPRAKRVAPYEKLVAQIGKQKADVLFKTQNKAERITKILDRAEIDHTVLDLFIIDEYLRLPLGRPTVTAVLDRRSRSILGIYIGFEPPSYLSVSKAVKNAISDKTELIEQYDSVKGKWYCRGVFNYLATDVGKDLMSEALEESLLDIGTTLLKNPVKKPWYKGAIESYFKTLNQTLLDDKPGKVFSDLFDTNDYNPQENAVISMSTFMDIFYCWLVDIYQCTPKGEGEDEVIPNMAWLEDEVNVDTDPVSPERLEIIFSENDTRTNREKGIRKFDLWYSNNELTLLRKNGFTKDLQIKTNRENISKIKVWHPVNKEFFDVPAVDQEYTENLTLHQHDIIKKYRKRLISQNIDELSLAQARQRIEEIIEREIVLNRKMKISAAKRLSRYRNIEGGGNTSVVSEEQKAKIEAAQPKNSTTDGAAKKTSSGLGDLAKALEKNRAGNEESE</sequence>
<dbReference type="InterPro" id="IPR036397">
    <property type="entry name" value="RNaseH_sf"/>
</dbReference>
<proteinExistence type="predicted"/>
<accession>A0ABQ6H847</accession>
<feature type="compositionally biased region" description="Polar residues" evidence="1">
    <location>
        <begin position="627"/>
        <end position="642"/>
    </location>
</feature>
<name>A0ABQ6H847_9GAMM</name>
<feature type="compositionally biased region" description="Basic and acidic residues" evidence="1">
    <location>
        <begin position="648"/>
        <end position="661"/>
    </location>
</feature>
<evidence type="ECO:0000313" key="3">
    <source>
        <dbReference type="Proteomes" id="UP001157134"/>
    </source>
</evidence>
<keyword evidence="3" id="KW-1185">Reference proteome</keyword>
<reference evidence="2 3" key="1">
    <citation type="submission" date="2023-03" db="EMBL/GenBank/DDBJ databases">
        <title>Thalassotalea loyana LMG 22536T draft genome sequence.</title>
        <authorList>
            <person name="Sawabe T."/>
        </authorList>
    </citation>
    <scope>NUCLEOTIDE SEQUENCE [LARGE SCALE GENOMIC DNA]</scope>
    <source>
        <strain evidence="2 3">LMG 22536</strain>
    </source>
</reference>
<dbReference type="RefSeq" id="WP_284295852.1">
    <property type="nucleotide sequence ID" value="NZ_BSSV01000001.1"/>
</dbReference>